<evidence type="ECO:0000313" key="1">
    <source>
        <dbReference type="EMBL" id="MPN13472.1"/>
    </source>
</evidence>
<comment type="caution">
    <text evidence="1">The sequence shown here is derived from an EMBL/GenBank/DDBJ whole genome shotgun (WGS) entry which is preliminary data.</text>
</comment>
<protein>
    <submittedName>
        <fullName evidence="1">Uncharacterized protein</fullName>
    </submittedName>
</protein>
<reference evidence="1" key="1">
    <citation type="submission" date="2019-08" db="EMBL/GenBank/DDBJ databases">
        <authorList>
            <person name="Kucharzyk K."/>
            <person name="Murdoch R.W."/>
            <person name="Higgins S."/>
            <person name="Loffler F."/>
        </authorList>
    </citation>
    <scope>NUCLEOTIDE SEQUENCE</scope>
</reference>
<sequence>MLHHDIVQLALAEHVGNIFKKHLADGLIDRVEQNGLFVHDQIRVVGNALRNRIHAFKHGEPPVVPAYPGDVLVYFSCVVHGRMPLSKYVA</sequence>
<accession>A0A645FIW9</accession>
<gene>
    <name evidence="1" type="ORF">SDC9_160793</name>
</gene>
<dbReference type="AlphaFoldDB" id="A0A645FIW9"/>
<proteinExistence type="predicted"/>
<dbReference type="EMBL" id="VSSQ01059964">
    <property type="protein sequence ID" value="MPN13472.1"/>
    <property type="molecule type" value="Genomic_DNA"/>
</dbReference>
<organism evidence="1">
    <name type="scientific">bioreactor metagenome</name>
    <dbReference type="NCBI Taxonomy" id="1076179"/>
    <lineage>
        <taxon>unclassified sequences</taxon>
        <taxon>metagenomes</taxon>
        <taxon>ecological metagenomes</taxon>
    </lineage>
</organism>
<name>A0A645FIW9_9ZZZZ</name>